<evidence type="ECO:0000313" key="4">
    <source>
        <dbReference type="Proteomes" id="UP001595952"/>
    </source>
</evidence>
<feature type="domain" description="GGDEF" evidence="2">
    <location>
        <begin position="361"/>
        <end position="483"/>
    </location>
</feature>
<dbReference type="InterPro" id="IPR000160">
    <property type="entry name" value="GGDEF_dom"/>
</dbReference>
<dbReference type="InterPro" id="IPR029787">
    <property type="entry name" value="Nucleotide_cyclase"/>
</dbReference>
<dbReference type="InterPro" id="IPR029016">
    <property type="entry name" value="GAF-like_dom_sf"/>
</dbReference>
<dbReference type="InterPro" id="IPR013656">
    <property type="entry name" value="PAS_4"/>
</dbReference>
<feature type="domain" description="PAS" evidence="1">
    <location>
        <begin position="42"/>
        <end position="106"/>
    </location>
</feature>
<keyword evidence="4" id="KW-1185">Reference proteome</keyword>
<dbReference type="InterPro" id="IPR052155">
    <property type="entry name" value="Biofilm_reg_signaling"/>
</dbReference>
<dbReference type="NCBIfam" id="TIGR00254">
    <property type="entry name" value="GGDEF"/>
    <property type="match status" value="1"/>
</dbReference>
<dbReference type="SMART" id="SM00091">
    <property type="entry name" value="PAS"/>
    <property type="match status" value="1"/>
</dbReference>
<organism evidence="3 4">
    <name type="scientific">Deinococcus hohokamensis</name>
    <dbReference type="NCBI Taxonomy" id="309883"/>
    <lineage>
        <taxon>Bacteria</taxon>
        <taxon>Thermotogati</taxon>
        <taxon>Deinococcota</taxon>
        <taxon>Deinococci</taxon>
        <taxon>Deinococcales</taxon>
        <taxon>Deinococcaceae</taxon>
        <taxon>Deinococcus</taxon>
    </lineage>
</organism>
<protein>
    <submittedName>
        <fullName evidence="3">Diguanylate cyclase domain-containing protein</fullName>
        <ecNumber evidence="3">2.7.7.65</ecNumber>
    </submittedName>
</protein>
<dbReference type="InterPro" id="IPR000014">
    <property type="entry name" value="PAS"/>
</dbReference>
<reference evidence="4" key="1">
    <citation type="journal article" date="2019" name="Int. J. Syst. Evol. Microbiol.">
        <title>The Global Catalogue of Microorganisms (GCM) 10K type strain sequencing project: providing services to taxonomists for standard genome sequencing and annotation.</title>
        <authorList>
            <consortium name="The Broad Institute Genomics Platform"/>
            <consortium name="The Broad Institute Genome Sequencing Center for Infectious Disease"/>
            <person name="Wu L."/>
            <person name="Ma J."/>
        </authorList>
    </citation>
    <scope>NUCLEOTIDE SEQUENCE [LARGE SCALE GENOMIC DNA]</scope>
    <source>
        <strain evidence="4">CCUG 55995</strain>
    </source>
</reference>
<dbReference type="SMART" id="SM00267">
    <property type="entry name" value="GGDEF"/>
    <property type="match status" value="1"/>
</dbReference>
<dbReference type="EMBL" id="JBHSEI010000015">
    <property type="protein sequence ID" value="MFC4640289.1"/>
    <property type="molecule type" value="Genomic_DNA"/>
</dbReference>
<dbReference type="NCBIfam" id="TIGR00229">
    <property type="entry name" value="sensory_box"/>
    <property type="match status" value="1"/>
</dbReference>
<comment type="caution">
    <text evidence="3">The sequence shown here is derived from an EMBL/GenBank/DDBJ whole genome shotgun (WGS) entry which is preliminary data.</text>
</comment>
<dbReference type="SUPFAM" id="SSF55785">
    <property type="entry name" value="PYP-like sensor domain (PAS domain)"/>
    <property type="match status" value="1"/>
</dbReference>
<dbReference type="SMART" id="SM00086">
    <property type="entry name" value="PAC"/>
    <property type="match status" value="1"/>
</dbReference>
<dbReference type="Pfam" id="PF08448">
    <property type="entry name" value="PAS_4"/>
    <property type="match status" value="1"/>
</dbReference>
<evidence type="ECO:0000259" key="2">
    <source>
        <dbReference type="PROSITE" id="PS50887"/>
    </source>
</evidence>
<dbReference type="PANTHER" id="PTHR44757:SF2">
    <property type="entry name" value="BIOFILM ARCHITECTURE MAINTENANCE PROTEIN MBAA"/>
    <property type="match status" value="1"/>
</dbReference>
<dbReference type="InterPro" id="IPR043128">
    <property type="entry name" value="Rev_trsase/Diguanyl_cyclase"/>
</dbReference>
<dbReference type="PROSITE" id="PS50887">
    <property type="entry name" value="GGDEF"/>
    <property type="match status" value="1"/>
</dbReference>
<dbReference type="GO" id="GO:0052621">
    <property type="term" value="F:diguanylate cyclase activity"/>
    <property type="evidence" value="ECO:0007669"/>
    <property type="project" value="UniProtKB-EC"/>
</dbReference>
<keyword evidence="3" id="KW-0808">Transferase</keyword>
<dbReference type="SUPFAM" id="SSF55781">
    <property type="entry name" value="GAF domain-like"/>
    <property type="match status" value="1"/>
</dbReference>
<gene>
    <name evidence="3" type="ORF">ACFO0D_18315</name>
</gene>
<dbReference type="InterPro" id="IPR001610">
    <property type="entry name" value="PAC"/>
</dbReference>
<keyword evidence="3" id="KW-0548">Nucleotidyltransferase</keyword>
<dbReference type="PANTHER" id="PTHR44757">
    <property type="entry name" value="DIGUANYLATE CYCLASE DGCP"/>
    <property type="match status" value="1"/>
</dbReference>
<dbReference type="CDD" id="cd00130">
    <property type="entry name" value="PAS"/>
    <property type="match status" value="1"/>
</dbReference>
<dbReference type="Gene3D" id="3.30.70.270">
    <property type="match status" value="1"/>
</dbReference>
<name>A0ABV9ID66_9DEIO</name>
<dbReference type="Pfam" id="PF00990">
    <property type="entry name" value="GGDEF"/>
    <property type="match status" value="1"/>
</dbReference>
<accession>A0ABV9ID66</accession>
<proteinExistence type="predicted"/>
<dbReference type="CDD" id="cd01949">
    <property type="entry name" value="GGDEF"/>
    <property type="match status" value="1"/>
</dbReference>
<sequence length="483" mass="53812">MPRKFTLRALRAFARQFQAIWGFPRAQAPVQPPDQEADFAWEVMNALGQGVTITDVTRRFVYVNPAYARMVGRSPAEVLGLRPEDFTFPDDHDLLKDAYTRRQQGETGSYYTRLRHADGSEVFVQVTGTPRRRFGRTVGTFAVVTDLSEQRHHHQFLRQEAAYARALVNISQLAERAQEPITTAAQVTEVIARVGDVDWAGLLTVDGAVSRVCTVFDSQQGTQAFRRSVEQHPARRPVGMVWQAFDTQTSMYADLYSEMPHAAPQFIEAGVQSAAWIPVWRKEEQGLLFSLTRFGVPRPWTTRDRDLFEAAATTVRVAYERQEHVRALERVALEDVLTGVGNRRAYESVLAQLLTQMVPGQGLLLAVMDLNDFKQVNDQHGHAAGDALLRRFARALQSQVEPGVRVFRIGGDEFALMVPPGHAVAEAAVVSWVKQAEASAVDGAVGTVVSVGVACAPDDGQTPEALMRVADVRMYTRKRRRPT</sequence>
<evidence type="ECO:0000313" key="3">
    <source>
        <dbReference type="EMBL" id="MFC4640289.1"/>
    </source>
</evidence>
<dbReference type="InterPro" id="IPR035965">
    <property type="entry name" value="PAS-like_dom_sf"/>
</dbReference>
<dbReference type="Gene3D" id="3.30.450.40">
    <property type="match status" value="1"/>
</dbReference>
<dbReference type="EC" id="2.7.7.65" evidence="3"/>
<evidence type="ECO:0000259" key="1">
    <source>
        <dbReference type="PROSITE" id="PS50112"/>
    </source>
</evidence>
<dbReference type="RefSeq" id="WP_380063269.1">
    <property type="nucleotide sequence ID" value="NZ_JBHSEI010000015.1"/>
</dbReference>
<dbReference type="Proteomes" id="UP001595952">
    <property type="component" value="Unassembled WGS sequence"/>
</dbReference>
<dbReference type="SUPFAM" id="SSF55073">
    <property type="entry name" value="Nucleotide cyclase"/>
    <property type="match status" value="1"/>
</dbReference>
<dbReference type="Gene3D" id="3.30.450.20">
    <property type="entry name" value="PAS domain"/>
    <property type="match status" value="1"/>
</dbReference>
<dbReference type="PROSITE" id="PS50112">
    <property type="entry name" value="PAS"/>
    <property type="match status" value="1"/>
</dbReference>